<dbReference type="InterPro" id="IPR058163">
    <property type="entry name" value="LysR-type_TF_proteobact-type"/>
</dbReference>
<dbReference type="AlphaFoldDB" id="A0A1X0WHL9"/>
<dbReference type="STRING" id="1646377.BS640_06820"/>
<evidence type="ECO:0000313" key="7">
    <source>
        <dbReference type="Proteomes" id="UP000192536"/>
    </source>
</evidence>
<dbReference type="GO" id="GO:0006351">
    <property type="term" value="P:DNA-templated transcription"/>
    <property type="evidence" value="ECO:0007669"/>
    <property type="project" value="TreeGrafter"/>
</dbReference>
<dbReference type="PANTHER" id="PTHR30537:SF26">
    <property type="entry name" value="GLYCINE CLEAVAGE SYSTEM TRANSCRIPTIONAL ACTIVATOR"/>
    <property type="match status" value="1"/>
</dbReference>
<name>A0A1X0WHL9_9GAMM</name>
<dbReference type="Gene3D" id="3.40.190.10">
    <property type="entry name" value="Periplasmic binding protein-like II"/>
    <property type="match status" value="2"/>
</dbReference>
<dbReference type="GeneID" id="93565406"/>
<dbReference type="PANTHER" id="PTHR30537">
    <property type="entry name" value="HTH-TYPE TRANSCRIPTIONAL REGULATOR"/>
    <property type="match status" value="1"/>
</dbReference>
<protein>
    <submittedName>
        <fullName evidence="6">LysR family transcriptional regulator</fullName>
    </submittedName>
</protein>
<dbReference type="Proteomes" id="UP000192536">
    <property type="component" value="Unassembled WGS sequence"/>
</dbReference>
<evidence type="ECO:0000313" key="6">
    <source>
        <dbReference type="EMBL" id="ORJ26278.1"/>
    </source>
</evidence>
<keyword evidence="7" id="KW-1185">Reference proteome</keyword>
<dbReference type="Gene3D" id="1.10.10.10">
    <property type="entry name" value="Winged helix-like DNA-binding domain superfamily/Winged helix DNA-binding domain"/>
    <property type="match status" value="1"/>
</dbReference>
<reference evidence="6 7" key="1">
    <citation type="journal article" date="2017" name="Int. J. Syst. Evol. Microbiol.">
        <title>Rouxiella badensis sp. nov. and Rouxiella silvae sp. nov. isolated from peat bog soil in Germany and emendation of the genus description.</title>
        <authorList>
            <person name="Le Fleche-Mateos A."/>
            <person name="Kugler J.H."/>
            <person name="Hansen S.H."/>
            <person name="Syldatk C."/>
            <person name="Hausmann R."/>
            <person name="Lomprez F."/>
            <person name="Vandenbogaert M."/>
            <person name="Manuguerra J.C."/>
            <person name="Grimont P.A."/>
        </authorList>
    </citation>
    <scope>NUCLEOTIDE SEQUENCE [LARGE SCALE GENOMIC DNA]</scope>
    <source>
        <strain evidence="6 7">DSM 100043</strain>
    </source>
</reference>
<comment type="similarity">
    <text evidence="1">Belongs to the LysR transcriptional regulatory family.</text>
</comment>
<dbReference type="EMBL" id="MRWE01000008">
    <property type="protein sequence ID" value="ORJ26278.1"/>
    <property type="molecule type" value="Genomic_DNA"/>
</dbReference>
<evidence type="ECO:0000256" key="2">
    <source>
        <dbReference type="ARBA" id="ARBA00023015"/>
    </source>
</evidence>
<sequence>MKLPPLHALMCFEAVARHMSMKKAAEELSVTPGAISQQIAKLEDLMRVRLFVRGPRAIELTSQGRIYLRAIKPAFSQIAEATQRLRDEGNNNRLTISCTSSFATQWFLPRLPEFESLHPGVEVRISTTNRLVDLLSEGVDFAIRHGTGKFPALESELLLNDNLQVVCSPGLIPANVTFSGPRDILRYTLLHDEHRLDWRLWFRALGVDDSDANCGPVFINSNGVIDAALAGKGIALIRGSLIEQEMAEGRLVSPISAAVTVSTGYHLVYDESALLTRLGKKFRDWIVSRAKSELGRYL</sequence>
<keyword evidence="3" id="KW-0238">DNA-binding</keyword>
<keyword evidence="2" id="KW-0805">Transcription regulation</keyword>
<dbReference type="SUPFAM" id="SSF46785">
    <property type="entry name" value="Winged helix' DNA-binding domain"/>
    <property type="match status" value="1"/>
</dbReference>
<dbReference type="SUPFAM" id="SSF53850">
    <property type="entry name" value="Periplasmic binding protein-like II"/>
    <property type="match status" value="1"/>
</dbReference>
<dbReference type="GO" id="GO:0043565">
    <property type="term" value="F:sequence-specific DNA binding"/>
    <property type="evidence" value="ECO:0007669"/>
    <property type="project" value="TreeGrafter"/>
</dbReference>
<gene>
    <name evidence="6" type="ORF">BS640_06820</name>
</gene>
<evidence type="ECO:0000256" key="3">
    <source>
        <dbReference type="ARBA" id="ARBA00023125"/>
    </source>
</evidence>
<dbReference type="GO" id="GO:0003700">
    <property type="term" value="F:DNA-binding transcription factor activity"/>
    <property type="evidence" value="ECO:0007669"/>
    <property type="project" value="InterPro"/>
</dbReference>
<organism evidence="6 7">
    <name type="scientific">Rouxiella badensis</name>
    <dbReference type="NCBI Taxonomy" id="1646377"/>
    <lineage>
        <taxon>Bacteria</taxon>
        <taxon>Pseudomonadati</taxon>
        <taxon>Pseudomonadota</taxon>
        <taxon>Gammaproteobacteria</taxon>
        <taxon>Enterobacterales</taxon>
        <taxon>Yersiniaceae</taxon>
        <taxon>Rouxiella</taxon>
    </lineage>
</organism>
<dbReference type="NCBIfam" id="NF008352">
    <property type="entry name" value="PRK11139.1"/>
    <property type="match status" value="1"/>
</dbReference>
<dbReference type="CDD" id="cd08432">
    <property type="entry name" value="PBP2_GcdR_TrpI_HvrB_AmpR_like"/>
    <property type="match status" value="1"/>
</dbReference>
<dbReference type="Pfam" id="PF00126">
    <property type="entry name" value="HTH_1"/>
    <property type="match status" value="1"/>
</dbReference>
<evidence type="ECO:0000259" key="5">
    <source>
        <dbReference type="PROSITE" id="PS50931"/>
    </source>
</evidence>
<dbReference type="InterPro" id="IPR005119">
    <property type="entry name" value="LysR_subst-bd"/>
</dbReference>
<dbReference type="PRINTS" id="PR00039">
    <property type="entry name" value="HTHLYSR"/>
</dbReference>
<dbReference type="RefSeq" id="WP_084912244.1">
    <property type="nucleotide sequence ID" value="NZ_CP114062.1"/>
</dbReference>
<evidence type="ECO:0000256" key="1">
    <source>
        <dbReference type="ARBA" id="ARBA00009437"/>
    </source>
</evidence>
<dbReference type="InterPro" id="IPR036388">
    <property type="entry name" value="WH-like_DNA-bd_sf"/>
</dbReference>
<dbReference type="Pfam" id="PF03466">
    <property type="entry name" value="LysR_substrate"/>
    <property type="match status" value="1"/>
</dbReference>
<keyword evidence="4" id="KW-0804">Transcription</keyword>
<dbReference type="FunFam" id="1.10.10.10:FF:000038">
    <property type="entry name" value="Glycine cleavage system transcriptional activator"/>
    <property type="match status" value="1"/>
</dbReference>
<dbReference type="InterPro" id="IPR000847">
    <property type="entry name" value="LysR_HTH_N"/>
</dbReference>
<proteinExistence type="inferred from homology"/>
<comment type="caution">
    <text evidence="6">The sequence shown here is derived from an EMBL/GenBank/DDBJ whole genome shotgun (WGS) entry which is preliminary data.</text>
</comment>
<feature type="domain" description="HTH lysR-type" evidence="5">
    <location>
        <begin position="4"/>
        <end position="61"/>
    </location>
</feature>
<accession>A0A1X0WHL9</accession>
<dbReference type="InterPro" id="IPR036390">
    <property type="entry name" value="WH_DNA-bd_sf"/>
</dbReference>
<dbReference type="PROSITE" id="PS50931">
    <property type="entry name" value="HTH_LYSR"/>
    <property type="match status" value="1"/>
</dbReference>
<evidence type="ECO:0000256" key="4">
    <source>
        <dbReference type="ARBA" id="ARBA00023163"/>
    </source>
</evidence>